<accession>A0A4U0QGA1</accession>
<sequence>MTVNDPHIEETSTSQQGSIKSKATEQASRLAENVKEEVTRREQNLRSDIADRAESVAKGLRKAKSDVDADSTIAMMFDRAADGVSGLADSLNSTDPAQMLGDVRRFARQQPGAFLGLSALAGFAAIRFLRAGSTSPSEPVTTSGYGNPSTTRATTSSDRPAASSAGATSINSTTGVGSAARPASADTSTVSGSRKIGGSYD</sequence>
<proteinExistence type="predicted"/>
<dbReference type="RefSeq" id="WP_136858233.1">
    <property type="nucleotide sequence ID" value="NZ_SUNH01000044.1"/>
</dbReference>
<feature type="compositionally biased region" description="Polar residues" evidence="1">
    <location>
        <begin position="165"/>
        <end position="176"/>
    </location>
</feature>
<feature type="region of interest" description="Disordered" evidence="1">
    <location>
        <begin position="1"/>
        <end position="46"/>
    </location>
</feature>
<comment type="caution">
    <text evidence="2">The sequence shown here is derived from an EMBL/GenBank/DDBJ whole genome shotgun (WGS) entry which is preliminary data.</text>
</comment>
<evidence type="ECO:0000313" key="2">
    <source>
        <dbReference type="EMBL" id="TJZ79812.1"/>
    </source>
</evidence>
<feature type="region of interest" description="Disordered" evidence="1">
    <location>
        <begin position="133"/>
        <end position="201"/>
    </location>
</feature>
<dbReference type="OrthoDB" id="7772343at2"/>
<organism evidence="2 3">
    <name type="scientific">Paracoccus hibiscisoli</name>
    <dbReference type="NCBI Taxonomy" id="2023261"/>
    <lineage>
        <taxon>Bacteria</taxon>
        <taxon>Pseudomonadati</taxon>
        <taxon>Pseudomonadota</taxon>
        <taxon>Alphaproteobacteria</taxon>
        <taxon>Rhodobacterales</taxon>
        <taxon>Paracoccaceae</taxon>
        <taxon>Paracoccus</taxon>
    </lineage>
</organism>
<feature type="compositionally biased region" description="Basic and acidic residues" evidence="1">
    <location>
        <begin position="1"/>
        <end position="10"/>
    </location>
</feature>
<reference evidence="2 3" key="1">
    <citation type="submission" date="2019-04" db="EMBL/GenBank/DDBJ databases">
        <authorList>
            <person name="Li J."/>
        </authorList>
    </citation>
    <scope>NUCLEOTIDE SEQUENCE [LARGE SCALE GENOMIC DNA]</scope>
    <source>
        <strain evidence="2 3">CCTCC AB2016182</strain>
    </source>
</reference>
<keyword evidence="3" id="KW-1185">Reference proteome</keyword>
<dbReference type="AlphaFoldDB" id="A0A4U0QGA1"/>
<dbReference type="Proteomes" id="UP000306223">
    <property type="component" value="Unassembled WGS sequence"/>
</dbReference>
<evidence type="ECO:0000256" key="1">
    <source>
        <dbReference type="SAM" id="MobiDB-lite"/>
    </source>
</evidence>
<gene>
    <name evidence="2" type="ORF">FA740_18120</name>
</gene>
<dbReference type="EMBL" id="SUNH01000044">
    <property type="protein sequence ID" value="TJZ79812.1"/>
    <property type="molecule type" value="Genomic_DNA"/>
</dbReference>
<evidence type="ECO:0008006" key="4">
    <source>
        <dbReference type="Google" id="ProtNLM"/>
    </source>
</evidence>
<protein>
    <recommendedName>
        <fullName evidence="4">DUF3618 domain-containing protein</fullName>
    </recommendedName>
</protein>
<feature type="compositionally biased region" description="Polar residues" evidence="1">
    <location>
        <begin position="133"/>
        <end position="158"/>
    </location>
</feature>
<evidence type="ECO:0000313" key="3">
    <source>
        <dbReference type="Proteomes" id="UP000306223"/>
    </source>
</evidence>
<name>A0A4U0QGA1_9RHOB</name>
<feature type="compositionally biased region" description="Basic and acidic residues" evidence="1">
    <location>
        <begin position="32"/>
        <end position="46"/>
    </location>
</feature>
<feature type="compositionally biased region" description="Polar residues" evidence="1">
    <location>
        <begin position="11"/>
        <end position="27"/>
    </location>
</feature>